<dbReference type="PANTHER" id="PTHR21366:SF14">
    <property type="entry name" value="GLYOXALASE DOMAIN-CONTAINING PROTEIN 5"/>
    <property type="match status" value="1"/>
</dbReference>
<feature type="region of interest" description="Disordered" evidence="3">
    <location>
        <begin position="200"/>
        <end position="222"/>
    </location>
</feature>
<dbReference type="AlphaFoldDB" id="A0A6P3HIK7"/>
<dbReference type="CTD" id="392465"/>
<keyword evidence="5" id="KW-1185">Reference proteome</keyword>
<evidence type="ECO:0000256" key="1">
    <source>
        <dbReference type="ARBA" id="ARBA00010363"/>
    </source>
</evidence>
<proteinExistence type="inferred from homology"/>
<evidence type="ECO:0000256" key="3">
    <source>
        <dbReference type="SAM" id="MobiDB-lite"/>
    </source>
</evidence>
<dbReference type="PROSITE" id="PS51819">
    <property type="entry name" value="VOC"/>
    <property type="match status" value="1"/>
</dbReference>
<dbReference type="InterPro" id="IPR004360">
    <property type="entry name" value="Glyas_Fos-R_dOase_dom"/>
</dbReference>
<dbReference type="KEGG" id="bbis:104991764"/>
<dbReference type="PANTHER" id="PTHR21366">
    <property type="entry name" value="GLYOXALASE FAMILY PROTEIN"/>
    <property type="match status" value="1"/>
</dbReference>
<comment type="similarity">
    <text evidence="1">Belongs to the glyoxalase I family.</text>
</comment>
<dbReference type="RefSeq" id="XP_010842653.1">
    <property type="nucleotide sequence ID" value="XM_010844351.1"/>
</dbReference>
<dbReference type="Gene3D" id="3.10.180.10">
    <property type="entry name" value="2,3-Dihydroxybiphenyl 1,2-Dioxygenase, domain 1"/>
    <property type="match status" value="1"/>
</dbReference>
<dbReference type="Pfam" id="PF00903">
    <property type="entry name" value="Glyoxalase"/>
    <property type="match status" value="1"/>
</dbReference>
<sequence>MWSWTLEKQSWRDNSRTPSLCLIHRLDHIVMTVKRLKDTTMFYSKILGMEVMTSEGDQKALCFGDQKFNLHEMGKEYEPKATHLVPGSLDICLITKMHLEEMVQCLKACDIIEEGPVPRTGAKEPIMSIYLRDPDGNLIEGSQLYLLMMEVSSLPFYPLPRHPLFSFLQTLIQAQKLLRTEDSGTLCILLGDLSRMAGKKLRPPSLGAPPSSAPPQPKTACYHRGANSHAGLHLIRLICCPRAGQSWRKPQRGAE</sequence>
<name>A0A6P3HIK7_BISBB</name>
<dbReference type="SUPFAM" id="SSF54593">
    <property type="entry name" value="Glyoxalase/Bleomycin resistance protein/Dihydroxybiphenyl dioxygenase"/>
    <property type="match status" value="1"/>
</dbReference>
<dbReference type="InterPro" id="IPR029068">
    <property type="entry name" value="Glyas_Bleomycin-R_OHBP_Dase"/>
</dbReference>
<dbReference type="InterPro" id="IPR050383">
    <property type="entry name" value="GlyoxalaseI/FosfomycinResist"/>
</dbReference>
<organism evidence="5 6">
    <name type="scientific">Bison bison bison</name>
    <name type="common">North American plains bison</name>
    <dbReference type="NCBI Taxonomy" id="43346"/>
    <lineage>
        <taxon>Eukaryota</taxon>
        <taxon>Metazoa</taxon>
        <taxon>Chordata</taxon>
        <taxon>Craniata</taxon>
        <taxon>Vertebrata</taxon>
        <taxon>Euteleostomi</taxon>
        <taxon>Mammalia</taxon>
        <taxon>Eutheria</taxon>
        <taxon>Laurasiatheria</taxon>
        <taxon>Artiodactyla</taxon>
        <taxon>Ruminantia</taxon>
        <taxon>Pecora</taxon>
        <taxon>Bovidae</taxon>
        <taxon>Bovinae</taxon>
        <taxon>Bison</taxon>
    </lineage>
</organism>
<evidence type="ECO:0000256" key="2">
    <source>
        <dbReference type="ARBA" id="ARBA00040140"/>
    </source>
</evidence>
<gene>
    <name evidence="6" type="primary">GLOD5</name>
</gene>
<dbReference type="InterPro" id="IPR037523">
    <property type="entry name" value="VOC_core"/>
</dbReference>
<evidence type="ECO:0000259" key="4">
    <source>
        <dbReference type="PROSITE" id="PS51819"/>
    </source>
</evidence>
<protein>
    <recommendedName>
        <fullName evidence="2">Glyoxalase domain-containing protein 5</fullName>
    </recommendedName>
</protein>
<evidence type="ECO:0000313" key="5">
    <source>
        <dbReference type="Proteomes" id="UP000515208"/>
    </source>
</evidence>
<dbReference type="CDD" id="cd07253">
    <property type="entry name" value="GLOD5"/>
    <property type="match status" value="1"/>
</dbReference>
<dbReference type="OrthoDB" id="5371818at2759"/>
<accession>A0A6P3HIK7</accession>
<feature type="domain" description="VOC" evidence="4">
    <location>
        <begin position="25"/>
        <end position="144"/>
    </location>
</feature>
<dbReference type="GeneID" id="104991764"/>
<reference evidence="6" key="1">
    <citation type="submission" date="2025-08" db="UniProtKB">
        <authorList>
            <consortium name="RefSeq"/>
        </authorList>
    </citation>
    <scope>IDENTIFICATION</scope>
    <source>
        <tissue evidence="6">Blood</tissue>
    </source>
</reference>
<dbReference type="Proteomes" id="UP000515208">
    <property type="component" value="Unplaced"/>
</dbReference>
<evidence type="ECO:0000313" key="6">
    <source>
        <dbReference type="RefSeq" id="XP_010842653.1"/>
    </source>
</evidence>